<dbReference type="Gene3D" id="3.40.109.10">
    <property type="entry name" value="NADH Oxidase"/>
    <property type="match status" value="1"/>
</dbReference>
<keyword evidence="1" id="KW-0285">Flavoprotein</keyword>
<dbReference type="AlphaFoldDB" id="A0A2J6WIP8"/>
<dbReference type="Pfam" id="PF00881">
    <property type="entry name" value="Nitroreductase"/>
    <property type="match status" value="2"/>
</dbReference>
<dbReference type="EMBL" id="PNIN01000056">
    <property type="protein sequence ID" value="PMP70256.1"/>
    <property type="molecule type" value="Genomic_DNA"/>
</dbReference>
<evidence type="ECO:0000256" key="3">
    <source>
        <dbReference type="ARBA" id="ARBA00023002"/>
    </source>
</evidence>
<evidence type="ECO:0000256" key="2">
    <source>
        <dbReference type="ARBA" id="ARBA00022643"/>
    </source>
</evidence>
<evidence type="ECO:0000259" key="4">
    <source>
        <dbReference type="Pfam" id="PF00881"/>
    </source>
</evidence>
<dbReference type="RefSeq" id="WP_424605649.1">
    <property type="nucleotide sequence ID" value="NZ_JBNAVA010000006.1"/>
</dbReference>
<feature type="domain" description="Nitroreductase" evidence="4">
    <location>
        <begin position="65"/>
        <end position="148"/>
    </location>
</feature>
<accession>A0A2J6WIP8</accession>
<dbReference type="Proteomes" id="UP000242881">
    <property type="component" value="Unassembled WGS sequence"/>
</dbReference>
<dbReference type="CDD" id="cd02150">
    <property type="entry name" value="nitroreductase"/>
    <property type="match status" value="1"/>
</dbReference>
<dbReference type="PANTHER" id="PTHR23026:SF90">
    <property type="entry name" value="IODOTYROSINE DEIODINASE 1"/>
    <property type="match status" value="1"/>
</dbReference>
<dbReference type="SUPFAM" id="SSF55469">
    <property type="entry name" value="FMN-dependent nitroreductase-like"/>
    <property type="match status" value="1"/>
</dbReference>
<evidence type="ECO:0000256" key="1">
    <source>
        <dbReference type="ARBA" id="ARBA00022630"/>
    </source>
</evidence>
<evidence type="ECO:0000313" key="5">
    <source>
        <dbReference type="EMBL" id="PMP70256.1"/>
    </source>
</evidence>
<name>A0A2J6WIP8_9BACT</name>
<sequence length="169" mass="19474">MDVITAIKTRRSIRSFYDRPVEKEKIDELLKLAMCAPSAGNEQPWHFIVVDDVKVKKDIADMHPYAKMLYQAPIGLIVLGDVSLEKYKGYWVQDCSAAIMNILTAAPALDLQTVWCGIYPTEERVRDFMEYFKLPPNIIPLAVIAVGYSDKKGFEVDRFKPERIHYNRF</sequence>
<reference evidence="5 6" key="1">
    <citation type="submission" date="2018-01" db="EMBL/GenBank/DDBJ databases">
        <title>Metagenomic assembled genomes from two thermal pools in the Uzon Caldera, Kamchatka, Russia.</title>
        <authorList>
            <person name="Wilkins L."/>
            <person name="Ettinger C."/>
        </authorList>
    </citation>
    <scope>NUCLEOTIDE SEQUENCE [LARGE SCALE GENOMIC DNA]</scope>
    <source>
        <strain evidence="5">ZAV-05</strain>
    </source>
</reference>
<dbReference type="PANTHER" id="PTHR23026">
    <property type="entry name" value="NADPH NITROREDUCTASE"/>
    <property type="match status" value="1"/>
</dbReference>
<proteinExistence type="predicted"/>
<keyword evidence="2" id="KW-0288">FMN</keyword>
<gene>
    <name evidence="5" type="ORF">C0187_05810</name>
</gene>
<dbReference type="InterPro" id="IPR000415">
    <property type="entry name" value="Nitroreductase-like"/>
</dbReference>
<comment type="caution">
    <text evidence="5">The sequence shown here is derived from an EMBL/GenBank/DDBJ whole genome shotgun (WGS) entry which is preliminary data.</text>
</comment>
<evidence type="ECO:0000313" key="6">
    <source>
        <dbReference type="Proteomes" id="UP000242881"/>
    </source>
</evidence>
<feature type="domain" description="Nitroreductase" evidence="4">
    <location>
        <begin position="7"/>
        <end position="61"/>
    </location>
</feature>
<protein>
    <submittedName>
        <fullName evidence="5">Nitroreductase family protein</fullName>
    </submittedName>
</protein>
<keyword evidence="3" id="KW-0560">Oxidoreductase</keyword>
<dbReference type="InterPro" id="IPR050627">
    <property type="entry name" value="Nitroreductase/BluB"/>
</dbReference>
<organism evidence="5 6">
    <name type="scientific">Calditerrivibrio nitroreducens</name>
    <dbReference type="NCBI Taxonomy" id="477976"/>
    <lineage>
        <taxon>Bacteria</taxon>
        <taxon>Pseudomonadati</taxon>
        <taxon>Deferribacterota</taxon>
        <taxon>Deferribacteres</taxon>
        <taxon>Deferribacterales</taxon>
        <taxon>Calditerrivibrionaceae</taxon>
    </lineage>
</organism>
<dbReference type="InterPro" id="IPR029479">
    <property type="entry name" value="Nitroreductase"/>
</dbReference>
<dbReference type="GO" id="GO:0016491">
    <property type="term" value="F:oxidoreductase activity"/>
    <property type="evidence" value="ECO:0007669"/>
    <property type="project" value="UniProtKB-KW"/>
</dbReference>